<dbReference type="CDD" id="cd07185">
    <property type="entry name" value="OmpA_C-like"/>
    <property type="match status" value="1"/>
</dbReference>
<dbReference type="Pfam" id="PF00691">
    <property type="entry name" value="OmpA"/>
    <property type="match status" value="1"/>
</dbReference>
<sequence length="335" mass="36462">MTVSADDARRSDEDFTTSVAKSIADAVGAQKTEGEAKAKSDDNKGRDLARLALVGMAGMAVGSMLSNNREVALNTGDRVVVTLPDGSQQLIKNDDTLLFQPGSNVQTEKFSDGSTITTVTRADGSKVMTIRDANMNVLRRTVQSADGTQTDLIDDTAESEPVRVSELPPPARPIVYQSSMSEDALREALMQQSRVDRHFTLDQIRDIAQVRALVPPLDIQSITFETGSAAVQPDQARQLSLLGRAIAQSIRDNPREIFLIEGYTDAVGSDASNLALSDRRAESVALALSEYFAVPPENLVVQGYGERFLRIQTDQAERANRRVAIRRITELIAQN</sequence>
<keyword evidence="4" id="KW-1185">Reference proteome</keyword>
<feature type="domain" description="OmpA-like" evidence="2">
    <location>
        <begin position="211"/>
        <end position="331"/>
    </location>
</feature>
<dbReference type="PANTHER" id="PTHR30329:SF21">
    <property type="entry name" value="LIPOPROTEIN YIAD-RELATED"/>
    <property type="match status" value="1"/>
</dbReference>
<accession>A0ABT8D7Z4</accession>
<dbReference type="SUPFAM" id="SSF103088">
    <property type="entry name" value="OmpA-like"/>
    <property type="match status" value="1"/>
</dbReference>
<dbReference type="InterPro" id="IPR006665">
    <property type="entry name" value="OmpA-like"/>
</dbReference>
<evidence type="ECO:0000313" key="3">
    <source>
        <dbReference type="EMBL" id="MDN3712043.1"/>
    </source>
</evidence>
<gene>
    <name evidence="3" type="ORF">QWZ10_09940</name>
</gene>
<evidence type="ECO:0000256" key="1">
    <source>
        <dbReference type="PROSITE-ProRule" id="PRU00473"/>
    </source>
</evidence>
<dbReference type="PROSITE" id="PS51123">
    <property type="entry name" value="OMPA_2"/>
    <property type="match status" value="1"/>
</dbReference>
<protein>
    <submittedName>
        <fullName evidence="3">OmpA family protein</fullName>
    </submittedName>
</protein>
<reference evidence="4" key="1">
    <citation type="journal article" date="2019" name="Int. J. Syst. Evol. Microbiol.">
        <title>The Global Catalogue of Microorganisms (GCM) 10K type strain sequencing project: providing services to taxonomists for standard genome sequencing and annotation.</title>
        <authorList>
            <consortium name="The Broad Institute Genomics Platform"/>
            <consortium name="The Broad Institute Genome Sequencing Center for Infectious Disease"/>
            <person name="Wu L."/>
            <person name="Ma J."/>
        </authorList>
    </citation>
    <scope>NUCLEOTIDE SEQUENCE [LARGE SCALE GENOMIC DNA]</scope>
    <source>
        <strain evidence="4">CECT 8482</strain>
    </source>
</reference>
<organism evidence="3 4">
    <name type="scientific">Paracoccus cavernae</name>
    <dbReference type="NCBI Taxonomy" id="1571207"/>
    <lineage>
        <taxon>Bacteria</taxon>
        <taxon>Pseudomonadati</taxon>
        <taxon>Pseudomonadota</taxon>
        <taxon>Alphaproteobacteria</taxon>
        <taxon>Rhodobacterales</taxon>
        <taxon>Paracoccaceae</taxon>
        <taxon>Paracoccus</taxon>
    </lineage>
</organism>
<dbReference type="Proteomes" id="UP001243846">
    <property type="component" value="Unassembled WGS sequence"/>
</dbReference>
<dbReference type="PANTHER" id="PTHR30329">
    <property type="entry name" value="STATOR ELEMENT OF FLAGELLAR MOTOR COMPLEX"/>
    <property type="match status" value="1"/>
</dbReference>
<proteinExistence type="predicted"/>
<dbReference type="InterPro" id="IPR050330">
    <property type="entry name" value="Bact_OuterMem_StrucFunc"/>
</dbReference>
<dbReference type="InterPro" id="IPR036737">
    <property type="entry name" value="OmpA-like_sf"/>
</dbReference>
<name>A0ABT8D7Z4_9RHOB</name>
<evidence type="ECO:0000313" key="4">
    <source>
        <dbReference type="Proteomes" id="UP001243846"/>
    </source>
</evidence>
<dbReference type="Gene3D" id="3.30.1330.60">
    <property type="entry name" value="OmpA-like domain"/>
    <property type="match status" value="1"/>
</dbReference>
<evidence type="ECO:0000259" key="2">
    <source>
        <dbReference type="PROSITE" id="PS51123"/>
    </source>
</evidence>
<dbReference type="EMBL" id="JAUFRC010000001">
    <property type="protein sequence ID" value="MDN3712043.1"/>
    <property type="molecule type" value="Genomic_DNA"/>
</dbReference>
<comment type="caution">
    <text evidence="3">The sequence shown here is derived from an EMBL/GenBank/DDBJ whole genome shotgun (WGS) entry which is preliminary data.</text>
</comment>
<keyword evidence="1" id="KW-0472">Membrane</keyword>